<feature type="region of interest" description="Disordered" evidence="1">
    <location>
        <begin position="1"/>
        <end position="25"/>
    </location>
</feature>
<feature type="compositionally biased region" description="Polar residues" evidence="1">
    <location>
        <begin position="198"/>
        <end position="217"/>
    </location>
</feature>
<feature type="region of interest" description="Disordered" evidence="1">
    <location>
        <begin position="119"/>
        <end position="227"/>
    </location>
</feature>
<proteinExistence type="predicted"/>
<accession>A0A014PPF0</accession>
<dbReference type="PANTHER" id="PTHR42081:SF2">
    <property type="entry name" value="NIPPED-B-LIKE PROTEIN B"/>
    <property type="match status" value="1"/>
</dbReference>
<reference evidence="3 4" key="1">
    <citation type="submission" date="2014-02" db="EMBL/GenBank/DDBJ databases">
        <title>The genome sequence of the entomopathogenic fungus Metarhizium robertsii ARSEF 2575.</title>
        <authorList>
            <person name="Giuliano Garisto Donzelli B."/>
            <person name="Roe B.A."/>
            <person name="Macmil S.L."/>
            <person name="Krasnoff S.B."/>
            <person name="Gibson D.M."/>
        </authorList>
    </citation>
    <scope>NUCLEOTIDE SEQUENCE [LARGE SCALE GENOMIC DNA]</scope>
    <source>
        <strain evidence="3 4">ARSEF 2575</strain>
    </source>
</reference>
<evidence type="ECO:0000259" key="2">
    <source>
        <dbReference type="Pfam" id="PF26118"/>
    </source>
</evidence>
<dbReference type="PANTHER" id="PTHR42081">
    <property type="entry name" value="ZINC FINGER PROTEIN DHHC DOMAIN CONTAINING PROTEIN"/>
    <property type="match status" value="1"/>
</dbReference>
<dbReference type="eggNOG" id="ENOG502S9NK">
    <property type="taxonomic scope" value="Eukaryota"/>
</dbReference>
<dbReference type="OrthoDB" id="5226662at2759"/>
<organism evidence="3 4">
    <name type="scientific">Metarhizium robertsii</name>
    <dbReference type="NCBI Taxonomy" id="568076"/>
    <lineage>
        <taxon>Eukaryota</taxon>
        <taxon>Fungi</taxon>
        <taxon>Dikarya</taxon>
        <taxon>Ascomycota</taxon>
        <taxon>Pezizomycotina</taxon>
        <taxon>Sordariomycetes</taxon>
        <taxon>Hypocreomycetidae</taxon>
        <taxon>Hypocreales</taxon>
        <taxon>Clavicipitaceae</taxon>
        <taxon>Metarhizium</taxon>
    </lineage>
</organism>
<feature type="domain" description="DUF8035" evidence="2">
    <location>
        <begin position="69"/>
        <end position="123"/>
    </location>
</feature>
<dbReference type="EMBL" id="JELW01000019">
    <property type="protein sequence ID" value="EXU99403.1"/>
    <property type="molecule type" value="Genomic_DNA"/>
</dbReference>
<dbReference type="Proteomes" id="UP000030151">
    <property type="component" value="Unassembled WGS sequence"/>
</dbReference>
<evidence type="ECO:0000313" key="3">
    <source>
        <dbReference type="EMBL" id="EXU99403.1"/>
    </source>
</evidence>
<dbReference type="InterPro" id="IPR058348">
    <property type="entry name" value="DUF8035"/>
</dbReference>
<gene>
    <name evidence="3" type="ORF">X797_007539</name>
</gene>
<evidence type="ECO:0000313" key="4">
    <source>
        <dbReference type="Proteomes" id="UP000030151"/>
    </source>
</evidence>
<sequence length="255" mass="28456">MHMDLGEQEPWHRGTRMGKSDSHPPARMDDYDYSFEVASRDWAYVSTAQILVSLPYTSQDSHGNPIPSDATWTRIDRRFISVEMLQKAGVRYEAREDFVAILGAVTSAQVVELVQHSTAIRQQRRPRHGTHVAAPYRAKSHESQFAQTNTPRAGRSALLTAESDSDEDVNRSSGPKSRNRERLQRRTVRGGKQRDQLQGETTYSVSRLQASGQSTSKMLPRQSLKSTKGDLAVKTLSIAGSVASVISLAKDFLKE</sequence>
<evidence type="ECO:0000256" key="1">
    <source>
        <dbReference type="SAM" id="MobiDB-lite"/>
    </source>
</evidence>
<dbReference type="Pfam" id="PF26118">
    <property type="entry name" value="DUF8035"/>
    <property type="match status" value="1"/>
</dbReference>
<name>A0A014PPF0_9HYPO</name>
<dbReference type="AlphaFoldDB" id="A0A014PPF0"/>
<dbReference type="HOGENOM" id="CLU_096167_0_0_1"/>
<comment type="caution">
    <text evidence="3">The sequence shown here is derived from an EMBL/GenBank/DDBJ whole genome shotgun (WGS) entry which is preliminary data.</text>
</comment>
<protein>
    <recommendedName>
        <fullName evidence="2">DUF8035 domain-containing protein</fullName>
    </recommendedName>
</protein>